<dbReference type="Pfam" id="PF02410">
    <property type="entry name" value="RsfS"/>
    <property type="match status" value="1"/>
</dbReference>
<sequence length="121" mass="13249">MSGPERALLDRAAALLAAKKGARLTVVDVGASSIPTSYFLIASGENPVHVRALGNELLAKMPLAPRRVEGMREGRWALLDYGDFVVHLFHDEVRAFYDIEGIWPQTQVTPWTGLHTSPPSV</sequence>
<dbReference type="HAMAP" id="MF_01477">
    <property type="entry name" value="Iojap_RsfS"/>
    <property type="match status" value="1"/>
</dbReference>
<dbReference type="SUPFAM" id="SSF81301">
    <property type="entry name" value="Nucleotidyltransferase"/>
    <property type="match status" value="1"/>
</dbReference>
<evidence type="ECO:0000313" key="3">
    <source>
        <dbReference type="EMBL" id="QAA76401.1"/>
    </source>
</evidence>
<dbReference type="Proteomes" id="UP000287233">
    <property type="component" value="Chromosome"/>
</dbReference>
<dbReference type="InterPro" id="IPR043519">
    <property type="entry name" value="NT_sf"/>
</dbReference>
<comment type="subcellular location">
    <subcellularLocation>
        <location evidence="2">Cytoplasm</location>
    </subcellularLocation>
</comment>
<dbReference type="PANTHER" id="PTHR21043">
    <property type="entry name" value="IOJAP SUPERFAMILY ORTHOLOG"/>
    <property type="match status" value="1"/>
</dbReference>
<evidence type="ECO:0000256" key="1">
    <source>
        <dbReference type="ARBA" id="ARBA00010574"/>
    </source>
</evidence>
<comment type="similarity">
    <text evidence="1 2">Belongs to the Iojap/RsfS family.</text>
</comment>
<reference evidence="4" key="1">
    <citation type="submission" date="2018-12" db="EMBL/GenBank/DDBJ databases">
        <title>Complete genome sequence of an uncultured bacterium of the candidate phylum Bipolaricaulota.</title>
        <authorList>
            <person name="Kadnikov V.V."/>
            <person name="Mardanov A.V."/>
            <person name="Beletsky A.V."/>
            <person name="Frank Y.A."/>
            <person name="Karnachuk O.V."/>
            <person name="Ravin N.V."/>
        </authorList>
    </citation>
    <scope>NUCLEOTIDE SEQUENCE [LARGE SCALE GENOMIC DNA]</scope>
</reference>
<dbReference type="NCBIfam" id="TIGR00090">
    <property type="entry name" value="rsfS_iojap_ybeB"/>
    <property type="match status" value="1"/>
</dbReference>
<keyword evidence="2" id="KW-0810">Translation regulation</keyword>
<keyword evidence="2" id="KW-0678">Repressor</keyword>
<dbReference type="AlphaFoldDB" id="A0A410FTW7"/>
<accession>A0A410FTW7</accession>
<dbReference type="EMBL" id="CP034928">
    <property type="protein sequence ID" value="QAA76401.1"/>
    <property type="molecule type" value="Genomic_DNA"/>
</dbReference>
<dbReference type="GO" id="GO:0042256">
    <property type="term" value="P:cytosolic ribosome assembly"/>
    <property type="evidence" value="ECO:0007669"/>
    <property type="project" value="UniProtKB-UniRule"/>
</dbReference>
<comment type="subunit">
    <text evidence="2">Interacts with ribosomal protein uL14 (rplN).</text>
</comment>
<dbReference type="Gene3D" id="3.30.460.10">
    <property type="entry name" value="Beta Polymerase, domain 2"/>
    <property type="match status" value="1"/>
</dbReference>
<gene>
    <name evidence="2" type="primary">rsfS</name>
    <name evidence="3" type="ORF">BIP78_0635</name>
</gene>
<comment type="function">
    <text evidence="2">Functions as a ribosomal silencing factor. Interacts with ribosomal protein uL14 (rplN), blocking formation of intersubunit bridge B8. Prevents association of the 30S and 50S ribosomal subunits and the formation of functional ribosomes, thus repressing translation.</text>
</comment>
<dbReference type="InterPro" id="IPR004394">
    <property type="entry name" value="Iojap/RsfS/C7orf30"/>
</dbReference>
<dbReference type="PANTHER" id="PTHR21043:SF0">
    <property type="entry name" value="MITOCHONDRIAL ASSEMBLY OF RIBOSOMAL LARGE SUBUNIT PROTEIN 1"/>
    <property type="match status" value="1"/>
</dbReference>
<evidence type="ECO:0000256" key="2">
    <source>
        <dbReference type="HAMAP-Rule" id="MF_01477"/>
    </source>
</evidence>
<dbReference type="GO" id="GO:0090071">
    <property type="term" value="P:negative regulation of ribosome biogenesis"/>
    <property type="evidence" value="ECO:0007669"/>
    <property type="project" value="UniProtKB-UniRule"/>
</dbReference>
<dbReference type="KEGG" id="bih:BIP78_0635"/>
<proteinExistence type="inferred from homology"/>
<protein>
    <recommendedName>
        <fullName evidence="2">Ribosomal silencing factor RsfS</fullName>
    </recommendedName>
</protein>
<dbReference type="GO" id="GO:0017148">
    <property type="term" value="P:negative regulation of translation"/>
    <property type="evidence" value="ECO:0007669"/>
    <property type="project" value="UniProtKB-UniRule"/>
</dbReference>
<dbReference type="GO" id="GO:0043023">
    <property type="term" value="F:ribosomal large subunit binding"/>
    <property type="evidence" value="ECO:0007669"/>
    <property type="project" value="TreeGrafter"/>
</dbReference>
<evidence type="ECO:0000313" key="4">
    <source>
        <dbReference type="Proteomes" id="UP000287233"/>
    </source>
</evidence>
<keyword evidence="2" id="KW-0963">Cytoplasm</keyword>
<name>A0A410FTW7_BIPS1</name>
<organism evidence="3 4">
    <name type="scientific">Bipolaricaulis sibiricus</name>
    <dbReference type="NCBI Taxonomy" id="2501609"/>
    <lineage>
        <taxon>Bacteria</taxon>
        <taxon>Candidatus Bipolaricaulota</taxon>
        <taxon>Candidatus Bipolaricaulia</taxon>
        <taxon>Candidatus Bipolaricaulales</taxon>
        <taxon>Candidatus Bipolaricaulaceae</taxon>
        <taxon>Candidatus Bipolaricaulis</taxon>
    </lineage>
</organism>
<dbReference type="GO" id="GO:0005737">
    <property type="term" value="C:cytoplasm"/>
    <property type="evidence" value="ECO:0007669"/>
    <property type="project" value="UniProtKB-SubCell"/>
</dbReference>